<keyword evidence="9 14" id="KW-0472">Membrane</keyword>
<evidence type="ECO:0000256" key="11">
    <source>
        <dbReference type="ARBA" id="ARBA00032707"/>
    </source>
</evidence>
<comment type="catalytic activity">
    <reaction evidence="13 14">
        <text>di-trans,octa-cis-undecaprenyl diphosphate + H2O = di-trans,octa-cis-undecaprenyl phosphate + phosphate + H(+)</text>
        <dbReference type="Rhea" id="RHEA:28094"/>
        <dbReference type="ChEBI" id="CHEBI:15377"/>
        <dbReference type="ChEBI" id="CHEBI:15378"/>
        <dbReference type="ChEBI" id="CHEBI:43474"/>
        <dbReference type="ChEBI" id="CHEBI:58405"/>
        <dbReference type="ChEBI" id="CHEBI:60392"/>
        <dbReference type="EC" id="3.6.1.27"/>
    </reaction>
</comment>
<evidence type="ECO:0000256" key="6">
    <source>
        <dbReference type="ARBA" id="ARBA00022692"/>
    </source>
</evidence>
<keyword evidence="10 14" id="KW-0046">Antibiotic resistance</keyword>
<dbReference type="AlphaFoldDB" id="A0A1Q8SRE6"/>
<dbReference type="GO" id="GO:0005886">
    <property type="term" value="C:plasma membrane"/>
    <property type="evidence" value="ECO:0007669"/>
    <property type="project" value="UniProtKB-SubCell"/>
</dbReference>
<feature type="transmembrane region" description="Helical" evidence="14">
    <location>
        <begin position="244"/>
        <end position="264"/>
    </location>
</feature>
<feature type="transmembrane region" description="Helical" evidence="14">
    <location>
        <begin position="183"/>
        <end position="205"/>
    </location>
</feature>
<keyword evidence="14" id="KW-0961">Cell wall biogenesis/degradation</keyword>
<sequence length="265" mass="28581">MDVFQLAALAIIQGLTEFLPISSSAHLILPSQLFGWSDQGLAFDVAVHIGSLGAVLFAFRHEVWRILHAWFTQFGERGQTPESRLGWAIIVGTIPAVIVGLLIEDWVESAGRSVLVIATTTIIFGVLLGIADKRGSRIQPIEQMTLKTALLIGLAQAIALIPGTSRSGITMTAALMLGFTRQAAARFSFLLSIPLILAAGSLKGVELVQSGTATQWHEILLGVAFSFVAAWLCIKLFLAALDRIGMMPFVIYRLLLGVALFVWAT</sequence>
<dbReference type="NCBIfam" id="NF001393">
    <property type="entry name" value="PRK00281.2-4"/>
    <property type="match status" value="1"/>
</dbReference>
<feature type="transmembrane region" description="Helical" evidence="14">
    <location>
        <begin position="217"/>
        <end position="238"/>
    </location>
</feature>
<evidence type="ECO:0000256" key="7">
    <source>
        <dbReference type="ARBA" id="ARBA00022801"/>
    </source>
</evidence>
<dbReference type="GO" id="GO:0050380">
    <property type="term" value="F:undecaprenyl-diphosphatase activity"/>
    <property type="evidence" value="ECO:0007669"/>
    <property type="project" value="UniProtKB-UniRule"/>
</dbReference>
<dbReference type="PANTHER" id="PTHR30622">
    <property type="entry name" value="UNDECAPRENYL-DIPHOSPHATASE"/>
    <property type="match status" value="1"/>
</dbReference>
<keyword evidence="7 14" id="KW-0378">Hydrolase</keyword>
<keyword evidence="6 14" id="KW-0812">Transmembrane</keyword>
<feature type="transmembrane region" description="Helical" evidence="14">
    <location>
        <begin position="40"/>
        <end position="59"/>
    </location>
</feature>
<accession>A0A1Q8SRE6</accession>
<organism evidence="15 16">
    <name type="scientific">Salinicola socius</name>
    <dbReference type="NCBI Taxonomy" id="404433"/>
    <lineage>
        <taxon>Bacteria</taxon>
        <taxon>Pseudomonadati</taxon>
        <taxon>Pseudomonadota</taxon>
        <taxon>Gammaproteobacteria</taxon>
        <taxon>Oceanospirillales</taxon>
        <taxon>Halomonadaceae</taxon>
        <taxon>Salinicola</taxon>
    </lineage>
</organism>
<evidence type="ECO:0000256" key="3">
    <source>
        <dbReference type="ARBA" id="ARBA00012374"/>
    </source>
</evidence>
<dbReference type="Proteomes" id="UP000186878">
    <property type="component" value="Unassembled WGS sequence"/>
</dbReference>
<dbReference type="InterPro" id="IPR003824">
    <property type="entry name" value="UppP"/>
</dbReference>
<keyword evidence="8 14" id="KW-1133">Transmembrane helix</keyword>
<evidence type="ECO:0000256" key="4">
    <source>
        <dbReference type="ARBA" id="ARBA00021581"/>
    </source>
</evidence>
<evidence type="ECO:0000313" key="16">
    <source>
        <dbReference type="Proteomes" id="UP000186878"/>
    </source>
</evidence>
<dbReference type="STRING" id="404433.BTW07_12090"/>
<dbReference type="RefSeq" id="WP_075570419.1">
    <property type="nucleotide sequence ID" value="NZ_MSDO01000017.1"/>
</dbReference>
<feature type="transmembrane region" description="Helical" evidence="14">
    <location>
        <begin position="109"/>
        <end position="132"/>
    </location>
</feature>
<proteinExistence type="inferred from homology"/>
<dbReference type="GO" id="GO:0071555">
    <property type="term" value="P:cell wall organization"/>
    <property type="evidence" value="ECO:0007669"/>
    <property type="project" value="UniProtKB-KW"/>
</dbReference>
<name>A0A1Q8SRE6_9GAMM</name>
<dbReference type="OrthoDB" id="9808289at2"/>
<gene>
    <name evidence="14" type="primary">uppP</name>
    <name evidence="15" type="ORF">BTW07_12090</name>
</gene>
<evidence type="ECO:0000256" key="13">
    <source>
        <dbReference type="ARBA" id="ARBA00047594"/>
    </source>
</evidence>
<dbReference type="GO" id="GO:0008360">
    <property type="term" value="P:regulation of cell shape"/>
    <property type="evidence" value="ECO:0007669"/>
    <property type="project" value="UniProtKB-KW"/>
</dbReference>
<dbReference type="Pfam" id="PF02673">
    <property type="entry name" value="BacA"/>
    <property type="match status" value="1"/>
</dbReference>
<comment type="caution">
    <text evidence="15">The sequence shown here is derived from an EMBL/GenBank/DDBJ whole genome shotgun (WGS) entry which is preliminary data.</text>
</comment>
<evidence type="ECO:0000256" key="2">
    <source>
        <dbReference type="ARBA" id="ARBA00010621"/>
    </source>
</evidence>
<evidence type="ECO:0000256" key="1">
    <source>
        <dbReference type="ARBA" id="ARBA00004651"/>
    </source>
</evidence>
<dbReference type="NCBIfam" id="TIGR00753">
    <property type="entry name" value="undec_PP_bacA"/>
    <property type="match status" value="1"/>
</dbReference>
<reference evidence="15 16" key="1">
    <citation type="submission" date="2016-12" db="EMBL/GenBank/DDBJ databases">
        <title>Draft genome sequences of strains Salinicola socius SMB35, Salinicola sp. MH3R3-1 and Chromohalobacter sp. SMB17 from the Verkhnekamsk potash mining region of Russia.</title>
        <authorList>
            <person name="Mavrodi D.V."/>
            <person name="Olsson B.E."/>
            <person name="Korsakova E.S."/>
            <person name="Pyankova A."/>
            <person name="Mavrodi O.V."/>
            <person name="Plotnikova E.G."/>
        </authorList>
    </citation>
    <scope>NUCLEOTIDE SEQUENCE [LARGE SCALE GENOMIC DNA]</scope>
    <source>
        <strain evidence="15 16">SMB35</strain>
    </source>
</reference>
<feature type="transmembrane region" description="Helical" evidence="14">
    <location>
        <begin position="144"/>
        <end position="163"/>
    </location>
</feature>
<comment type="function">
    <text evidence="14">Catalyzes the dephosphorylation of undecaprenyl diphosphate (UPP). Confers resistance to bacitracin.</text>
</comment>
<dbReference type="GO" id="GO:0046677">
    <property type="term" value="P:response to antibiotic"/>
    <property type="evidence" value="ECO:0007669"/>
    <property type="project" value="UniProtKB-UniRule"/>
</dbReference>
<dbReference type="PANTHER" id="PTHR30622:SF4">
    <property type="entry name" value="UNDECAPRENYL-DIPHOSPHATASE"/>
    <property type="match status" value="1"/>
</dbReference>
<evidence type="ECO:0000256" key="10">
    <source>
        <dbReference type="ARBA" id="ARBA00023251"/>
    </source>
</evidence>
<evidence type="ECO:0000256" key="5">
    <source>
        <dbReference type="ARBA" id="ARBA00022475"/>
    </source>
</evidence>
<evidence type="ECO:0000256" key="14">
    <source>
        <dbReference type="HAMAP-Rule" id="MF_01006"/>
    </source>
</evidence>
<evidence type="ECO:0000256" key="9">
    <source>
        <dbReference type="ARBA" id="ARBA00023136"/>
    </source>
</evidence>
<dbReference type="EC" id="3.6.1.27" evidence="3 14"/>
<dbReference type="EMBL" id="MSDO01000017">
    <property type="protein sequence ID" value="OLO04011.1"/>
    <property type="molecule type" value="Genomic_DNA"/>
</dbReference>
<comment type="similarity">
    <text evidence="2 14">Belongs to the UppP family.</text>
</comment>
<evidence type="ECO:0000313" key="15">
    <source>
        <dbReference type="EMBL" id="OLO04011.1"/>
    </source>
</evidence>
<comment type="miscellaneous">
    <text evidence="14">Bacitracin is thought to be involved in the inhibition of peptidoglycan synthesis by sequestering undecaprenyl diphosphate, thereby reducing the pool of lipid carrier available.</text>
</comment>
<protein>
    <recommendedName>
        <fullName evidence="4 14">Undecaprenyl-diphosphatase</fullName>
        <ecNumber evidence="3 14">3.6.1.27</ecNumber>
    </recommendedName>
    <alternativeName>
        <fullName evidence="12 14">Bacitracin resistance protein</fullName>
    </alternativeName>
    <alternativeName>
        <fullName evidence="11 14">Undecaprenyl pyrophosphate phosphatase</fullName>
    </alternativeName>
</protein>
<keyword evidence="14" id="KW-0133">Cell shape</keyword>
<feature type="transmembrane region" description="Helical" evidence="14">
    <location>
        <begin position="85"/>
        <end position="103"/>
    </location>
</feature>
<dbReference type="GO" id="GO:0009252">
    <property type="term" value="P:peptidoglycan biosynthetic process"/>
    <property type="evidence" value="ECO:0007669"/>
    <property type="project" value="UniProtKB-KW"/>
</dbReference>
<keyword evidence="14" id="KW-0573">Peptidoglycan synthesis</keyword>
<dbReference type="HAMAP" id="MF_01006">
    <property type="entry name" value="Undec_diphosphatase"/>
    <property type="match status" value="1"/>
</dbReference>
<evidence type="ECO:0000256" key="8">
    <source>
        <dbReference type="ARBA" id="ARBA00022989"/>
    </source>
</evidence>
<keyword evidence="5 14" id="KW-1003">Cell membrane</keyword>
<keyword evidence="16" id="KW-1185">Reference proteome</keyword>
<evidence type="ECO:0000256" key="12">
    <source>
        <dbReference type="ARBA" id="ARBA00032932"/>
    </source>
</evidence>
<comment type="subcellular location">
    <subcellularLocation>
        <location evidence="1 14">Cell membrane</location>
        <topology evidence="1 14">Multi-pass membrane protein</topology>
    </subcellularLocation>
</comment>